<dbReference type="PROSITE" id="PS50991">
    <property type="entry name" value="PYR_CT"/>
    <property type="match status" value="1"/>
</dbReference>
<dbReference type="CDD" id="cd07938">
    <property type="entry name" value="DRE_TIM_HMGL"/>
    <property type="match status" value="1"/>
</dbReference>
<dbReference type="GO" id="GO:0046872">
    <property type="term" value="F:metal ion binding"/>
    <property type="evidence" value="ECO:0007669"/>
    <property type="project" value="UniProtKB-KW"/>
</dbReference>
<protein>
    <submittedName>
        <fullName evidence="5">Hydroxymethylglutaryl-CoA lyase</fullName>
    </submittedName>
</protein>
<proteinExistence type="inferred from homology"/>
<sequence>MSKTFVKITEVGTRDGFQAEREFIPTADKVAVIDALIDAGISSVEATSFVSPRALPQLADAADVLAQIQRKPGKEIAVLVPNARGAERAAAAKADVMVGFISASESHCKTNLNKTIDEAIADFAQVVPIAEQWGIKMHGGLATAFGCPFEGDVPIENILKIVGAYHSYGVRRIGFGDTTGMATPPVVTRTVDAVRNKFPDMQLALHFHNTRGVGLANVMNGLKLGVTEYESSIAGLGGCPFAPGATGNICTEDLVYLLHECGYETGIDLEKLIAVAQMVEKMMGRQLPGQMMKAGPRLKLMSMDSVRRAVG</sequence>
<dbReference type="InterPro" id="IPR043594">
    <property type="entry name" value="HMGL"/>
</dbReference>
<dbReference type="NCBIfam" id="NF004283">
    <property type="entry name" value="PRK05692.1"/>
    <property type="match status" value="1"/>
</dbReference>
<dbReference type="Pfam" id="PF00682">
    <property type="entry name" value="HMGL-like"/>
    <property type="match status" value="1"/>
</dbReference>
<dbReference type="GO" id="GO:0046951">
    <property type="term" value="P:ketone body biosynthetic process"/>
    <property type="evidence" value="ECO:0007669"/>
    <property type="project" value="TreeGrafter"/>
</dbReference>
<accession>A0A953NAP2</accession>
<comment type="caution">
    <text evidence="5">The sequence shown here is derived from an EMBL/GenBank/DDBJ whole genome shotgun (WGS) entry which is preliminary data.</text>
</comment>
<evidence type="ECO:0000313" key="5">
    <source>
        <dbReference type="EMBL" id="MBZ1350204.1"/>
    </source>
</evidence>
<dbReference type="EMBL" id="JAHXRI010000006">
    <property type="protein sequence ID" value="MBZ1350204.1"/>
    <property type="molecule type" value="Genomic_DNA"/>
</dbReference>
<evidence type="ECO:0000259" key="4">
    <source>
        <dbReference type="PROSITE" id="PS50991"/>
    </source>
</evidence>
<keyword evidence="3 5" id="KW-0456">Lyase</keyword>
<comment type="similarity">
    <text evidence="1">Belongs to the HMG-CoA lyase family.</text>
</comment>
<dbReference type="SUPFAM" id="SSF51569">
    <property type="entry name" value="Aldolase"/>
    <property type="match status" value="1"/>
</dbReference>
<feature type="domain" description="Pyruvate carboxyltransferase" evidence="4">
    <location>
        <begin position="6"/>
        <end position="273"/>
    </location>
</feature>
<dbReference type="RefSeq" id="WP_259660594.1">
    <property type="nucleotide sequence ID" value="NZ_JAHXRI010000006.1"/>
</dbReference>
<name>A0A953NAP2_9BURK</name>
<dbReference type="FunFam" id="3.20.20.70:FF:000071">
    <property type="entry name" value="Hydroxymethylglutaryl-CoA lyase"/>
    <property type="match status" value="1"/>
</dbReference>
<evidence type="ECO:0000256" key="2">
    <source>
        <dbReference type="ARBA" id="ARBA00022723"/>
    </source>
</evidence>
<organism evidence="5 6">
    <name type="scientific">Zwartia hollandica</name>
    <dbReference type="NCBI Taxonomy" id="324606"/>
    <lineage>
        <taxon>Bacteria</taxon>
        <taxon>Pseudomonadati</taxon>
        <taxon>Pseudomonadota</taxon>
        <taxon>Betaproteobacteria</taxon>
        <taxon>Burkholderiales</taxon>
        <taxon>Alcaligenaceae</taxon>
        <taxon>Zwartia</taxon>
    </lineage>
</organism>
<keyword evidence="2" id="KW-0479">Metal-binding</keyword>
<reference evidence="5" key="1">
    <citation type="submission" date="2021-07" db="EMBL/GenBank/DDBJ databases">
        <title>New genus and species of the family Alcaligenaceae.</title>
        <authorList>
            <person name="Hahn M.W."/>
        </authorList>
    </citation>
    <scope>NUCLEOTIDE SEQUENCE</scope>
    <source>
        <strain evidence="5">LF4-65</strain>
    </source>
</reference>
<dbReference type="PANTHER" id="PTHR42738:SF7">
    <property type="entry name" value="HYDROXYMETHYLGLUTARYL-COA LYASE"/>
    <property type="match status" value="1"/>
</dbReference>
<evidence type="ECO:0000313" key="6">
    <source>
        <dbReference type="Proteomes" id="UP000739565"/>
    </source>
</evidence>
<dbReference type="Gene3D" id="3.20.20.70">
    <property type="entry name" value="Aldolase class I"/>
    <property type="match status" value="1"/>
</dbReference>
<dbReference type="GO" id="GO:0004419">
    <property type="term" value="F:hydroxymethylglutaryl-CoA lyase activity"/>
    <property type="evidence" value="ECO:0007669"/>
    <property type="project" value="TreeGrafter"/>
</dbReference>
<dbReference type="GO" id="GO:0006552">
    <property type="term" value="P:L-leucine catabolic process"/>
    <property type="evidence" value="ECO:0007669"/>
    <property type="project" value="TreeGrafter"/>
</dbReference>
<dbReference type="InterPro" id="IPR013785">
    <property type="entry name" value="Aldolase_TIM"/>
</dbReference>
<dbReference type="AlphaFoldDB" id="A0A953NAP2"/>
<dbReference type="Proteomes" id="UP000739565">
    <property type="component" value="Unassembled WGS sequence"/>
</dbReference>
<evidence type="ECO:0000256" key="1">
    <source>
        <dbReference type="ARBA" id="ARBA00009405"/>
    </source>
</evidence>
<dbReference type="InterPro" id="IPR000891">
    <property type="entry name" value="PYR_CT"/>
</dbReference>
<keyword evidence="6" id="KW-1185">Reference proteome</keyword>
<evidence type="ECO:0000256" key="3">
    <source>
        <dbReference type="ARBA" id="ARBA00023239"/>
    </source>
</evidence>
<gene>
    <name evidence="5" type="ORF">KZZ10_06055</name>
</gene>
<dbReference type="PANTHER" id="PTHR42738">
    <property type="entry name" value="HYDROXYMETHYLGLUTARYL-COA LYASE"/>
    <property type="match status" value="1"/>
</dbReference>